<dbReference type="RefSeq" id="WP_062313560.1">
    <property type="nucleotide sequence ID" value="NZ_FODT01000015.1"/>
</dbReference>
<gene>
    <name evidence="1" type="ORF">SAMN05444123_11527</name>
</gene>
<sequence length="129" mass="14253">MPIFTIETTYRLPVYRQRSYEAADLAAACRLAVEDDDWDGAKHDHETVGETYVTGVWEGRDAAYSGPSAPVPSHYRETVQRKADHFEVLLGLVKVLSGAEASDRAYWQDRAVSAIAKAEAILVGARDPD</sequence>
<dbReference type="EMBL" id="FODT01000015">
    <property type="protein sequence ID" value="SEP33271.1"/>
    <property type="molecule type" value="Genomic_DNA"/>
</dbReference>
<evidence type="ECO:0000313" key="1">
    <source>
        <dbReference type="EMBL" id="SEP33271.1"/>
    </source>
</evidence>
<reference evidence="2" key="1">
    <citation type="submission" date="2016-10" db="EMBL/GenBank/DDBJ databases">
        <authorList>
            <person name="Varghese N."/>
            <person name="Submissions S."/>
        </authorList>
    </citation>
    <scope>NUCLEOTIDE SEQUENCE [LARGE SCALE GENOMIC DNA]</scope>
    <source>
        <strain evidence="2">DSM 123</strain>
    </source>
</reference>
<dbReference type="Proteomes" id="UP000199615">
    <property type="component" value="Unassembled WGS sequence"/>
</dbReference>
<protein>
    <submittedName>
        <fullName evidence="1">Uncharacterized protein</fullName>
    </submittedName>
</protein>
<accession>A0A1H8X097</accession>
<proteinExistence type="predicted"/>
<name>A0A1H8X097_9BRAD</name>
<organism evidence="1 2">
    <name type="scientific">Rhodopseudomonas pseudopalustris</name>
    <dbReference type="NCBI Taxonomy" id="1513892"/>
    <lineage>
        <taxon>Bacteria</taxon>
        <taxon>Pseudomonadati</taxon>
        <taxon>Pseudomonadota</taxon>
        <taxon>Alphaproteobacteria</taxon>
        <taxon>Hyphomicrobiales</taxon>
        <taxon>Nitrobacteraceae</taxon>
        <taxon>Rhodopseudomonas</taxon>
    </lineage>
</organism>
<evidence type="ECO:0000313" key="2">
    <source>
        <dbReference type="Proteomes" id="UP000199615"/>
    </source>
</evidence>
<dbReference type="AlphaFoldDB" id="A0A1H8X097"/>
<keyword evidence="2" id="KW-1185">Reference proteome</keyword>
<dbReference type="OrthoDB" id="7375416at2"/>